<gene>
    <name evidence="3" type="ordered locus">CCNA_03692</name>
</gene>
<dbReference type="InterPro" id="IPR052698">
    <property type="entry name" value="MoCofactor_Util/Proc"/>
</dbReference>
<feature type="domain" description="XdhC Rossmann" evidence="2">
    <location>
        <begin position="203"/>
        <end position="343"/>
    </location>
</feature>
<dbReference type="Proteomes" id="UP000001364">
    <property type="component" value="Chromosome"/>
</dbReference>
<dbReference type="PANTHER" id="PTHR30388">
    <property type="entry name" value="ALDEHYDE OXIDOREDUCTASE MOLYBDENUM COFACTOR ASSEMBLY PROTEIN"/>
    <property type="match status" value="1"/>
</dbReference>
<evidence type="ECO:0000259" key="2">
    <source>
        <dbReference type="Pfam" id="PF13478"/>
    </source>
</evidence>
<proteinExistence type="predicted"/>
<dbReference type="AlphaFoldDB" id="A0A0H3CE19"/>
<dbReference type="InterPro" id="IPR027051">
    <property type="entry name" value="XdhC_Rossmann_dom"/>
</dbReference>
<dbReference type="OrthoDB" id="9815497at2"/>
<dbReference type="Pfam" id="PF02625">
    <property type="entry name" value="XdhC_CoxI"/>
    <property type="match status" value="1"/>
</dbReference>
<dbReference type="PhylomeDB" id="A0A0H3CE19"/>
<evidence type="ECO:0000313" key="3">
    <source>
        <dbReference type="EMBL" id="ACL97157.1"/>
    </source>
</evidence>
<protein>
    <submittedName>
        <fullName evidence="3">Xanthine and CO dehydrogenases maturation factor, XdhC/CoxF family</fullName>
    </submittedName>
</protein>
<evidence type="ECO:0000259" key="1">
    <source>
        <dbReference type="Pfam" id="PF02625"/>
    </source>
</evidence>
<dbReference type="GeneID" id="7331886"/>
<dbReference type="PATRIC" id="fig|565050.3.peg.3599"/>
<reference evidence="3 4" key="1">
    <citation type="journal article" date="2010" name="J. Bacteriol.">
        <title>The genetic basis of laboratory adaptation in Caulobacter crescentus.</title>
        <authorList>
            <person name="Marks M.E."/>
            <person name="Castro-Rojas C.M."/>
            <person name="Teiling C."/>
            <person name="Du L."/>
            <person name="Kapatral V."/>
            <person name="Walunas T.L."/>
            <person name="Crosson S."/>
        </authorList>
    </citation>
    <scope>NUCLEOTIDE SEQUENCE [LARGE SCALE GENOMIC DNA]</scope>
    <source>
        <strain evidence="4">NA1000 / CB15N</strain>
    </source>
</reference>
<sequence length="360" mass="37954">MDIAIRARNSPTDREATRQGLNIRFLEPCRGVKVTPMTFDSEDAAWPMHGLADDARPALAQALSRGPAALATIVALGGGGPRPVGAQMVFSEKIVSGFLSGGCIEADVEVHARACLGDGVSRRLVYGEGSPWPDIRLLCGARIEILVERIAPDDQAARALLDLAAARLPAFWVSDGMRRLCAEAPEVPWAGAFERAYDPTPRVVVIGGDPTALAIASLAAQSGHETFLLRPKGPAEAPPLAGVAYRREPLDEALGSIGLDAWTSVAVCGHDLEQDHTALMTALPSPAPYVGLLGARRRLPERIARLKAAGLGERELGKLRAPIGLDLGGKAPFEVAVAVIGEIMAARHGQPALARRVVEA</sequence>
<dbReference type="RefSeq" id="WP_015923315.1">
    <property type="nucleotide sequence ID" value="NC_011916.1"/>
</dbReference>
<dbReference type="KEGG" id="ccs:CCNA_03692"/>
<name>A0A0H3CE19_CAUVN</name>
<organism evidence="3 4">
    <name type="scientific">Caulobacter vibrioides (strain NA1000 / CB15N)</name>
    <name type="common">Caulobacter crescentus</name>
    <dbReference type="NCBI Taxonomy" id="565050"/>
    <lineage>
        <taxon>Bacteria</taxon>
        <taxon>Pseudomonadati</taxon>
        <taxon>Pseudomonadota</taxon>
        <taxon>Alphaproteobacteria</taxon>
        <taxon>Caulobacterales</taxon>
        <taxon>Caulobacteraceae</taxon>
        <taxon>Caulobacter</taxon>
    </lineage>
</organism>
<keyword evidence="4" id="KW-1185">Reference proteome</keyword>
<accession>A0A0H3CE19</accession>
<dbReference type="HOGENOM" id="CLU_041115_2_1_5"/>
<feature type="domain" description="XdhC- CoxI" evidence="1">
    <location>
        <begin position="65"/>
        <end position="127"/>
    </location>
</feature>
<dbReference type="InterPro" id="IPR003777">
    <property type="entry name" value="XdhC_CoxI"/>
</dbReference>
<dbReference type="Gene3D" id="3.40.50.720">
    <property type="entry name" value="NAD(P)-binding Rossmann-like Domain"/>
    <property type="match status" value="1"/>
</dbReference>
<evidence type="ECO:0000313" key="4">
    <source>
        <dbReference type="Proteomes" id="UP000001364"/>
    </source>
</evidence>
<dbReference type="Pfam" id="PF13478">
    <property type="entry name" value="XdhC_C"/>
    <property type="match status" value="1"/>
</dbReference>
<dbReference type="EMBL" id="CP001340">
    <property type="protein sequence ID" value="ACL97157.1"/>
    <property type="molecule type" value="Genomic_DNA"/>
</dbReference>
<dbReference type="PANTHER" id="PTHR30388:SF4">
    <property type="entry name" value="MOLYBDENUM COFACTOR INSERTION CHAPERONE PAOD"/>
    <property type="match status" value="1"/>
</dbReference>
<dbReference type="RefSeq" id="YP_002519065.1">
    <property type="nucleotide sequence ID" value="NC_011916.1"/>
</dbReference>